<organism evidence="7 8">
    <name type="scientific">Senegalia massiliensis</name>
    <dbReference type="NCBI Taxonomy" id="1720316"/>
    <lineage>
        <taxon>Bacteria</taxon>
        <taxon>Bacillati</taxon>
        <taxon>Bacillota</taxon>
        <taxon>Clostridia</taxon>
        <taxon>Eubacteriales</taxon>
        <taxon>Clostridiaceae</taxon>
        <taxon>Senegalia</taxon>
    </lineage>
</organism>
<evidence type="ECO:0000256" key="2">
    <source>
        <dbReference type="ARBA" id="ARBA00022603"/>
    </source>
</evidence>
<keyword evidence="3 7" id="KW-0808">Transferase</keyword>
<dbReference type="Gene3D" id="3.40.50.150">
    <property type="entry name" value="Vaccinia Virus protein VP39"/>
    <property type="match status" value="1"/>
</dbReference>
<dbReference type="EMBL" id="QXXA01000013">
    <property type="protein sequence ID" value="NBI07523.1"/>
    <property type="molecule type" value="Genomic_DNA"/>
</dbReference>
<accession>A0A845R4U1</accession>
<dbReference type="InterPro" id="IPR002941">
    <property type="entry name" value="DNA_methylase_N4/N6"/>
</dbReference>
<evidence type="ECO:0000313" key="8">
    <source>
        <dbReference type="Proteomes" id="UP000467132"/>
    </source>
</evidence>
<evidence type="ECO:0000256" key="5">
    <source>
        <dbReference type="RuleBase" id="RU362026"/>
    </source>
</evidence>
<evidence type="ECO:0000256" key="3">
    <source>
        <dbReference type="ARBA" id="ARBA00022679"/>
    </source>
</evidence>
<evidence type="ECO:0000256" key="4">
    <source>
        <dbReference type="ARBA" id="ARBA00022747"/>
    </source>
</evidence>
<dbReference type="SUPFAM" id="SSF53335">
    <property type="entry name" value="S-adenosyl-L-methionine-dependent methyltransferases"/>
    <property type="match status" value="1"/>
</dbReference>
<gene>
    <name evidence="7" type="ORF">D3Z33_11745</name>
</gene>
<comment type="similarity">
    <text evidence="1 5">Belongs to the N(4)/N(6)-methyltransferase family.</text>
</comment>
<keyword evidence="4" id="KW-0680">Restriction system</keyword>
<proteinExistence type="inferred from homology"/>
<sequence length="328" mass="37609">MNQIKFEDILVNTKVCEMISRKKSRSLTKKIYEVANAKSGPFKMRHLYSELEGEKKHSIRARVYEKLGILFKKIARDTYVTITEKGNACMVIEGDGLDLSNIKDSSIDTVYFDPPWNDNKSNKGGNRNFATYETVDLNISFWKEVSRVVKDNHFVIVNMPFENANNYKMIYKWKIQAEECGLQYYAKVPWVKGNFTANTGRNSKNKEELVFFTKGKARKLRIDAKKSKLTGKEHFMRGAAGMLPTCFNIQPPTRKNRIHPSEKPVSLHAEVLKYVMKKGEVVLDMFAGSGNLGITCLEEGYNCILIEKAKKYVDLMKENLHLESFATV</sequence>
<evidence type="ECO:0000313" key="7">
    <source>
        <dbReference type="EMBL" id="NBI07523.1"/>
    </source>
</evidence>
<dbReference type="GO" id="GO:0009307">
    <property type="term" value="P:DNA restriction-modification system"/>
    <property type="evidence" value="ECO:0007669"/>
    <property type="project" value="UniProtKB-KW"/>
</dbReference>
<evidence type="ECO:0000256" key="1">
    <source>
        <dbReference type="ARBA" id="ARBA00006594"/>
    </source>
</evidence>
<keyword evidence="8" id="KW-1185">Reference proteome</keyword>
<dbReference type="GO" id="GO:0032259">
    <property type="term" value="P:methylation"/>
    <property type="evidence" value="ECO:0007669"/>
    <property type="project" value="UniProtKB-KW"/>
</dbReference>
<dbReference type="InterPro" id="IPR002052">
    <property type="entry name" value="DNA_methylase_N6_adenine_CS"/>
</dbReference>
<dbReference type="InterPro" id="IPR029063">
    <property type="entry name" value="SAM-dependent_MTases_sf"/>
</dbReference>
<reference evidence="7 8" key="1">
    <citation type="submission" date="2018-08" db="EMBL/GenBank/DDBJ databases">
        <title>Murine metabolic-syndrome-specific gut microbial biobank.</title>
        <authorList>
            <person name="Liu C."/>
        </authorList>
    </citation>
    <scope>NUCLEOTIDE SEQUENCE [LARGE SCALE GENOMIC DNA]</scope>
    <source>
        <strain evidence="7 8">583</strain>
    </source>
</reference>
<dbReference type="AlphaFoldDB" id="A0A845R4U1"/>
<comment type="caution">
    <text evidence="7">The sequence shown here is derived from an EMBL/GenBank/DDBJ whole genome shotgun (WGS) entry which is preliminary data.</text>
</comment>
<dbReference type="Pfam" id="PF01555">
    <property type="entry name" value="N6_N4_Mtase"/>
    <property type="match status" value="1"/>
</dbReference>
<dbReference type="PRINTS" id="PR00508">
    <property type="entry name" value="S21N4MTFRASE"/>
</dbReference>
<dbReference type="GO" id="GO:0008170">
    <property type="term" value="F:N-methyltransferase activity"/>
    <property type="evidence" value="ECO:0007669"/>
    <property type="project" value="InterPro"/>
</dbReference>
<dbReference type="EC" id="2.1.1.-" evidence="5"/>
<dbReference type="Proteomes" id="UP000467132">
    <property type="component" value="Unassembled WGS sequence"/>
</dbReference>
<evidence type="ECO:0000259" key="6">
    <source>
        <dbReference type="Pfam" id="PF01555"/>
    </source>
</evidence>
<protein>
    <recommendedName>
        <fullName evidence="5">Methyltransferase</fullName>
        <ecNumber evidence="5">2.1.1.-</ecNumber>
    </recommendedName>
</protein>
<dbReference type="InterPro" id="IPR001091">
    <property type="entry name" value="RM_Methyltransferase"/>
</dbReference>
<keyword evidence="2 7" id="KW-0489">Methyltransferase</keyword>
<dbReference type="PROSITE" id="PS00092">
    <property type="entry name" value="N6_MTASE"/>
    <property type="match status" value="1"/>
</dbReference>
<name>A0A845R4U1_9CLOT</name>
<dbReference type="GO" id="GO:0003677">
    <property type="term" value="F:DNA binding"/>
    <property type="evidence" value="ECO:0007669"/>
    <property type="project" value="InterPro"/>
</dbReference>
<feature type="domain" description="DNA methylase N-4/N-6" evidence="6">
    <location>
        <begin position="107"/>
        <end position="318"/>
    </location>
</feature>